<name>A0AAF0ZVQ8_SOLVR</name>
<evidence type="ECO:0008006" key="8">
    <source>
        <dbReference type="Google" id="ProtNLM"/>
    </source>
</evidence>
<dbReference type="PANTHER" id="PTHR46148:SF56">
    <property type="entry name" value="RETROTRANSPOSON PROTEIN"/>
    <property type="match status" value="1"/>
</dbReference>
<dbReference type="InterPro" id="IPR027443">
    <property type="entry name" value="IPNS-like_sf"/>
</dbReference>
<gene>
    <name evidence="6" type="ORF">MTR67_044074</name>
</gene>
<dbReference type="InterPro" id="IPR056924">
    <property type="entry name" value="SH3_Tf2-1"/>
</dbReference>
<accession>A0AAF0ZVQ8</accession>
<dbReference type="GO" id="GO:0046872">
    <property type="term" value="F:metal ion binding"/>
    <property type="evidence" value="ECO:0007669"/>
    <property type="project" value="UniProtKB-KW"/>
</dbReference>
<evidence type="ECO:0000256" key="1">
    <source>
        <dbReference type="ARBA" id="ARBA00022723"/>
    </source>
</evidence>
<dbReference type="GO" id="GO:0031418">
    <property type="term" value="F:L-ascorbic acid binding"/>
    <property type="evidence" value="ECO:0007669"/>
    <property type="project" value="UniProtKB-KW"/>
</dbReference>
<dbReference type="Pfam" id="PF24626">
    <property type="entry name" value="SH3_Tf2-1"/>
    <property type="match status" value="1"/>
</dbReference>
<dbReference type="Pfam" id="PF14226">
    <property type="entry name" value="DIOX_N"/>
    <property type="match status" value="1"/>
</dbReference>
<organism evidence="6 7">
    <name type="scientific">Solanum verrucosum</name>
    <dbReference type="NCBI Taxonomy" id="315347"/>
    <lineage>
        <taxon>Eukaryota</taxon>
        <taxon>Viridiplantae</taxon>
        <taxon>Streptophyta</taxon>
        <taxon>Embryophyta</taxon>
        <taxon>Tracheophyta</taxon>
        <taxon>Spermatophyta</taxon>
        <taxon>Magnoliopsida</taxon>
        <taxon>eudicotyledons</taxon>
        <taxon>Gunneridae</taxon>
        <taxon>Pentapetalae</taxon>
        <taxon>asterids</taxon>
        <taxon>lamiids</taxon>
        <taxon>Solanales</taxon>
        <taxon>Solanaceae</taxon>
        <taxon>Solanoideae</taxon>
        <taxon>Solaneae</taxon>
        <taxon>Solanum</taxon>
    </lineage>
</organism>
<evidence type="ECO:0000256" key="3">
    <source>
        <dbReference type="ARBA" id="ARBA00023004"/>
    </source>
</evidence>
<dbReference type="AlphaFoldDB" id="A0AAF0ZVQ8"/>
<protein>
    <recommendedName>
        <fullName evidence="8">Non-haem dioxygenase N-terminal domain-containing protein</fullName>
    </recommendedName>
</protein>
<keyword evidence="7" id="KW-1185">Reference proteome</keyword>
<reference evidence="6" key="1">
    <citation type="submission" date="2023-08" db="EMBL/GenBank/DDBJ databases">
        <title>A de novo genome assembly of Solanum verrucosum Schlechtendal, a Mexican diploid species geographically isolated from the other diploid A-genome species in potato relatives.</title>
        <authorList>
            <person name="Hosaka K."/>
        </authorList>
    </citation>
    <scope>NUCLEOTIDE SEQUENCE</scope>
    <source>
        <tissue evidence="6">Young leaves</tissue>
    </source>
</reference>
<dbReference type="PANTHER" id="PTHR46148">
    <property type="entry name" value="CHROMO DOMAIN-CONTAINING PROTEIN"/>
    <property type="match status" value="1"/>
</dbReference>
<dbReference type="Proteomes" id="UP001234989">
    <property type="component" value="Chromosome 10"/>
</dbReference>
<evidence type="ECO:0000313" key="7">
    <source>
        <dbReference type="Proteomes" id="UP001234989"/>
    </source>
</evidence>
<dbReference type="InterPro" id="IPR026992">
    <property type="entry name" value="DIOX_N"/>
</dbReference>
<keyword evidence="3" id="KW-0408">Iron</keyword>
<sequence length="213" mass="24937">MKVSPMKGVMRFGKKGKLSYQYIGPYRIYKRIGNVAYELELPQELAAIFDSQVRKLRTKELASIKVIWRNQFDEKATSEAEEDMKKRYPDLFEPREIPDHAQELHVPLIDSRVFFSGDPFAAQQASRFFGEACRSHGFFLIVNYGVDANRISNAHRYMDMFFDMPLCEKKKAQRKIGEHYVYARTFAGRFSSKLPWKETLFTILCSRRLISHS</sequence>
<dbReference type="SUPFAM" id="SSF51197">
    <property type="entry name" value="Clavaminate synthase-like"/>
    <property type="match status" value="1"/>
</dbReference>
<dbReference type="EMBL" id="CP133621">
    <property type="protein sequence ID" value="WMV50689.1"/>
    <property type="molecule type" value="Genomic_DNA"/>
</dbReference>
<feature type="domain" description="Non-haem dioxygenase N-terminal" evidence="4">
    <location>
        <begin position="106"/>
        <end position="201"/>
    </location>
</feature>
<evidence type="ECO:0000259" key="4">
    <source>
        <dbReference type="Pfam" id="PF14226"/>
    </source>
</evidence>
<keyword evidence="1" id="KW-0479">Metal-binding</keyword>
<dbReference type="GO" id="GO:0016706">
    <property type="term" value="F:2-oxoglutarate-dependent dioxygenase activity"/>
    <property type="evidence" value="ECO:0007669"/>
    <property type="project" value="UniProtKB-ARBA"/>
</dbReference>
<evidence type="ECO:0000313" key="6">
    <source>
        <dbReference type="EMBL" id="WMV50689.1"/>
    </source>
</evidence>
<feature type="domain" description="Tf2-1-like SH3-like" evidence="5">
    <location>
        <begin position="3"/>
        <end position="49"/>
    </location>
</feature>
<evidence type="ECO:0000256" key="2">
    <source>
        <dbReference type="ARBA" id="ARBA00022896"/>
    </source>
</evidence>
<proteinExistence type="predicted"/>
<evidence type="ECO:0000259" key="5">
    <source>
        <dbReference type="Pfam" id="PF24626"/>
    </source>
</evidence>
<keyword evidence="2" id="KW-0847">Vitamin C</keyword>
<dbReference type="Gene3D" id="2.60.120.330">
    <property type="entry name" value="B-lactam Antibiotic, Isopenicillin N Synthase, Chain"/>
    <property type="match status" value="1"/>
</dbReference>